<keyword evidence="1" id="KW-0378">Hydrolase</keyword>
<name>A0A5A7PN23_STRAF</name>
<evidence type="ECO:0000313" key="1">
    <source>
        <dbReference type="EMBL" id="GER34056.1"/>
    </source>
</evidence>
<keyword evidence="1" id="KW-0547">Nucleotide-binding</keyword>
<dbReference type="Proteomes" id="UP000325081">
    <property type="component" value="Unassembled WGS sequence"/>
</dbReference>
<dbReference type="GO" id="GO:0004386">
    <property type="term" value="F:helicase activity"/>
    <property type="evidence" value="ECO:0007669"/>
    <property type="project" value="UniProtKB-KW"/>
</dbReference>
<organism evidence="1 2">
    <name type="scientific">Striga asiatica</name>
    <name type="common">Asiatic witchweed</name>
    <name type="synonym">Buchnera asiatica</name>
    <dbReference type="NCBI Taxonomy" id="4170"/>
    <lineage>
        <taxon>Eukaryota</taxon>
        <taxon>Viridiplantae</taxon>
        <taxon>Streptophyta</taxon>
        <taxon>Embryophyta</taxon>
        <taxon>Tracheophyta</taxon>
        <taxon>Spermatophyta</taxon>
        <taxon>Magnoliopsida</taxon>
        <taxon>eudicotyledons</taxon>
        <taxon>Gunneridae</taxon>
        <taxon>Pentapetalae</taxon>
        <taxon>asterids</taxon>
        <taxon>lamiids</taxon>
        <taxon>Lamiales</taxon>
        <taxon>Orobanchaceae</taxon>
        <taxon>Buchnereae</taxon>
        <taxon>Striga</taxon>
    </lineage>
</organism>
<keyword evidence="2" id="KW-1185">Reference proteome</keyword>
<comment type="caution">
    <text evidence="1">The sequence shown here is derived from an EMBL/GenBank/DDBJ whole genome shotgun (WGS) entry which is preliminary data.</text>
</comment>
<evidence type="ECO:0000313" key="2">
    <source>
        <dbReference type="Proteomes" id="UP000325081"/>
    </source>
</evidence>
<gene>
    <name evidence="1" type="ORF">STAS_10241</name>
</gene>
<proteinExistence type="predicted"/>
<keyword evidence="1" id="KW-0347">Helicase</keyword>
<sequence length="126" mass="14368">MHHLEEIDDISLRTVEYVVCLMKPIASLAWHLSSSCTESLLSWVRILAKQLHEEVLRDRDAAMAKINQAVANGGTVYGHFTHRAIDLLSDRGAMSCRFGLFSERLKAFKPKQTILEAEARLQYRKI</sequence>
<protein>
    <submittedName>
        <fullName evidence="1">Dead box ATP-dependent RNA helicase</fullName>
    </submittedName>
</protein>
<keyword evidence="1" id="KW-0067">ATP-binding</keyword>
<reference evidence="2" key="1">
    <citation type="journal article" date="2019" name="Curr. Biol.">
        <title>Genome Sequence of Striga asiatica Provides Insight into the Evolution of Plant Parasitism.</title>
        <authorList>
            <person name="Yoshida S."/>
            <person name="Kim S."/>
            <person name="Wafula E.K."/>
            <person name="Tanskanen J."/>
            <person name="Kim Y.M."/>
            <person name="Honaas L."/>
            <person name="Yang Z."/>
            <person name="Spallek T."/>
            <person name="Conn C.E."/>
            <person name="Ichihashi Y."/>
            <person name="Cheong K."/>
            <person name="Cui S."/>
            <person name="Der J.P."/>
            <person name="Gundlach H."/>
            <person name="Jiao Y."/>
            <person name="Hori C."/>
            <person name="Ishida J.K."/>
            <person name="Kasahara H."/>
            <person name="Kiba T."/>
            <person name="Kim M.S."/>
            <person name="Koo N."/>
            <person name="Laohavisit A."/>
            <person name="Lee Y.H."/>
            <person name="Lumba S."/>
            <person name="McCourt P."/>
            <person name="Mortimer J.C."/>
            <person name="Mutuku J.M."/>
            <person name="Nomura T."/>
            <person name="Sasaki-Sekimoto Y."/>
            <person name="Seto Y."/>
            <person name="Wang Y."/>
            <person name="Wakatake T."/>
            <person name="Sakakibara H."/>
            <person name="Demura T."/>
            <person name="Yamaguchi S."/>
            <person name="Yoneyama K."/>
            <person name="Manabe R.I."/>
            <person name="Nelson D.C."/>
            <person name="Schulman A.H."/>
            <person name="Timko M.P."/>
            <person name="dePamphilis C.W."/>
            <person name="Choi D."/>
            <person name="Shirasu K."/>
        </authorList>
    </citation>
    <scope>NUCLEOTIDE SEQUENCE [LARGE SCALE GENOMIC DNA]</scope>
    <source>
        <strain evidence="2">cv. UVA1</strain>
    </source>
</reference>
<accession>A0A5A7PN23</accession>
<dbReference type="AlphaFoldDB" id="A0A5A7PN23"/>
<dbReference type="EMBL" id="BKCP01004849">
    <property type="protein sequence ID" value="GER34056.1"/>
    <property type="molecule type" value="Genomic_DNA"/>
</dbReference>